<feature type="transmembrane region" description="Helical" evidence="6">
    <location>
        <begin position="341"/>
        <end position="361"/>
    </location>
</feature>
<organism evidence="8 9">
    <name type="scientific">Thiothrix lacustris</name>
    <dbReference type="NCBI Taxonomy" id="525917"/>
    <lineage>
        <taxon>Bacteria</taxon>
        <taxon>Pseudomonadati</taxon>
        <taxon>Pseudomonadota</taxon>
        <taxon>Gammaproteobacteria</taxon>
        <taxon>Thiotrichales</taxon>
        <taxon>Thiotrichaceae</taxon>
        <taxon>Thiothrix</taxon>
    </lineage>
</organism>
<evidence type="ECO:0000256" key="5">
    <source>
        <dbReference type="ARBA" id="ARBA00023136"/>
    </source>
</evidence>
<dbReference type="InterPro" id="IPR052159">
    <property type="entry name" value="Competence_DNA_uptake"/>
</dbReference>
<name>A0A1Y1QSU7_9GAMM</name>
<evidence type="ECO:0000259" key="7">
    <source>
        <dbReference type="SMART" id="SM00849"/>
    </source>
</evidence>
<accession>A0A1Y1QSU7</accession>
<reference evidence="8 9" key="1">
    <citation type="submission" date="2017-01" db="EMBL/GenBank/DDBJ databases">
        <title>Novel large sulfur bacteria in the metagenomes of groundwater-fed chemosynthetic microbial mats in the Lake Huron basin.</title>
        <authorList>
            <person name="Sharrar A.M."/>
            <person name="Flood B.E."/>
            <person name="Bailey J.V."/>
            <person name="Jones D.S."/>
            <person name="Biddanda B."/>
            <person name="Ruberg S.A."/>
            <person name="Marcus D.N."/>
            <person name="Dick G.J."/>
        </authorList>
    </citation>
    <scope>NUCLEOTIDE SEQUENCE [LARGE SCALE GENOMIC DNA]</scope>
    <source>
        <strain evidence="8">A8</strain>
    </source>
</reference>
<comment type="caution">
    <text evidence="8">The sequence shown here is derived from an EMBL/GenBank/DDBJ whole genome shotgun (WGS) entry which is preliminary data.</text>
</comment>
<dbReference type="SMART" id="SM00849">
    <property type="entry name" value="Lactamase_B"/>
    <property type="match status" value="1"/>
</dbReference>
<keyword evidence="3 6" id="KW-0812">Transmembrane</keyword>
<dbReference type="AlphaFoldDB" id="A0A1Y1QSU7"/>
<dbReference type="CDD" id="cd07731">
    <property type="entry name" value="ComA-like_MBL-fold"/>
    <property type="match status" value="1"/>
</dbReference>
<feature type="transmembrane region" description="Helical" evidence="6">
    <location>
        <begin position="401"/>
        <end position="427"/>
    </location>
</feature>
<dbReference type="Gene3D" id="3.60.15.10">
    <property type="entry name" value="Ribonuclease Z/Hydroxyacylglutathione hydrolase-like"/>
    <property type="match status" value="1"/>
</dbReference>
<proteinExistence type="predicted"/>
<keyword evidence="2" id="KW-1003">Cell membrane</keyword>
<dbReference type="GO" id="GO:0005886">
    <property type="term" value="C:plasma membrane"/>
    <property type="evidence" value="ECO:0007669"/>
    <property type="project" value="UniProtKB-SubCell"/>
</dbReference>
<protein>
    <submittedName>
        <fullName evidence="8">DNA internalization-related competence protein ComEC/Rec2</fullName>
    </submittedName>
</protein>
<evidence type="ECO:0000256" key="6">
    <source>
        <dbReference type="SAM" id="Phobius"/>
    </source>
</evidence>
<dbReference type="PANTHER" id="PTHR30619">
    <property type="entry name" value="DNA INTERNALIZATION/COMPETENCE PROTEIN COMEC/REC2"/>
    <property type="match status" value="1"/>
</dbReference>
<dbReference type="InterPro" id="IPR001279">
    <property type="entry name" value="Metallo-B-lactamas"/>
</dbReference>
<evidence type="ECO:0000256" key="3">
    <source>
        <dbReference type="ARBA" id="ARBA00022692"/>
    </source>
</evidence>
<feature type="transmembrane region" description="Helical" evidence="6">
    <location>
        <begin position="29"/>
        <end position="46"/>
    </location>
</feature>
<dbReference type="InterPro" id="IPR025405">
    <property type="entry name" value="DUF4131"/>
</dbReference>
<evidence type="ECO:0000256" key="1">
    <source>
        <dbReference type="ARBA" id="ARBA00004651"/>
    </source>
</evidence>
<evidence type="ECO:0000313" key="8">
    <source>
        <dbReference type="EMBL" id="OQX12756.1"/>
    </source>
</evidence>
<feature type="transmembrane region" description="Helical" evidence="6">
    <location>
        <begin position="307"/>
        <end position="335"/>
    </location>
</feature>
<gene>
    <name evidence="8" type="ORF">BWK73_14055</name>
</gene>
<keyword evidence="5 6" id="KW-0472">Membrane</keyword>
<dbReference type="NCBIfam" id="TIGR00361">
    <property type="entry name" value="ComEC_Rec2"/>
    <property type="match status" value="1"/>
</dbReference>
<feature type="transmembrane region" description="Helical" evidence="6">
    <location>
        <begin position="242"/>
        <end position="265"/>
    </location>
</feature>
<dbReference type="InterPro" id="IPR036866">
    <property type="entry name" value="RibonucZ/Hydroxyglut_hydro"/>
</dbReference>
<dbReference type="SUPFAM" id="SSF56281">
    <property type="entry name" value="Metallo-hydrolase/oxidoreductase"/>
    <property type="match status" value="1"/>
</dbReference>
<dbReference type="Proteomes" id="UP000192491">
    <property type="component" value="Unassembled WGS sequence"/>
</dbReference>
<dbReference type="Pfam" id="PF03772">
    <property type="entry name" value="Competence"/>
    <property type="match status" value="1"/>
</dbReference>
<dbReference type="GO" id="GO:0030420">
    <property type="term" value="P:establishment of competence for transformation"/>
    <property type="evidence" value="ECO:0007669"/>
    <property type="project" value="InterPro"/>
</dbReference>
<feature type="transmembrane region" description="Helical" evidence="6">
    <location>
        <begin position="434"/>
        <end position="453"/>
    </location>
</feature>
<dbReference type="NCBIfam" id="TIGR00360">
    <property type="entry name" value="ComEC_N-term"/>
    <property type="match status" value="1"/>
</dbReference>
<keyword evidence="4 6" id="KW-1133">Transmembrane helix</keyword>
<sequence>MRTFSVSFFIGTLLLLLLPHMPSLDALFWGVYLGVALLFCVGYVVWRRRLHLPLVLLLSGLWLGGGYALHTADGVLASWLPVAWEGEDVLLSGTVADVPELGVDGLHFVFDAEHPAFNGRLRLAWYEDETPPMYAGERWQLLVRGKRPHGFRNPNGFDYEQWLFTQRIGGSGHVRKSTENQRLAATPPWAVNAWRQNLKMAIETALPDSPATGLVQGLAVAYTKSITPEQWAVLRDTGTIHLLAISGLHITMVAGLGILPVWGIWRLFPVLYLWLPLRVAAGIAGGGLAIGYALLAGFNIPTQRTLLMLLVVLLGLVWRRQIPFSVTLATALLAVLLLDPLAPLAVGFWLSFVTVGLLAWLSLRQRRVGKAAVVWMQLVLSLGTLPLTAGFFGMVSLSSPVANLLAIPLVTFVVTPLVLLGIVLVGWWSTAATLVWSGAAVLLTWLMAALEWLAGLPLAAVSMPLVPLVWLGLALLGFGLLCAPRGMPGRWLGLVLMLPMLLYQPEKPAAGAFRASVLDVGQGLATVVQTAQHTLVFDTGPKTSDSFDAGELVVLPWLYGQGLRNVDRLLVSHADNDHSGGAQALVNTMPVGDIWVGTPDILPQQQTALCAAGQQWEWDGVQFRVLHPSPAFQEPRDNNRSCVLKVSNAHHSLLLTADIERPVEQWLLKQRADLAAEVLLLPHHGSKTSSSPAFINAVAPRLGIVTSGYRNRYHHPHPSVTARYEARGIKLLNTVNSGELRLDFPDTNAAFEIREWRQVQPHIWQKTTM</sequence>
<dbReference type="Pfam" id="PF00753">
    <property type="entry name" value="Lactamase_B"/>
    <property type="match status" value="1"/>
</dbReference>
<dbReference type="InterPro" id="IPR035681">
    <property type="entry name" value="ComA-like_MBL"/>
</dbReference>
<feature type="transmembrane region" description="Helical" evidence="6">
    <location>
        <begin position="465"/>
        <end position="483"/>
    </location>
</feature>
<comment type="subcellular location">
    <subcellularLocation>
        <location evidence="1">Cell membrane</location>
        <topology evidence="1">Multi-pass membrane protein</topology>
    </subcellularLocation>
</comment>
<feature type="transmembrane region" description="Helical" evidence="6">
    <location>
        <begin position="373"/>
        <end position="395"/>
    </location>
</feature>
<dbReference type="EMBL" id="MTEJ01000059">
    <property type="protein sequence ID" value="OQX12756.1"/>
    <property type="molecule type" value="Genomic_DNA"/>
</dbReference>
<feature type="transmembrane region" description="Helical" evidence="6">
    <location>
        <begin position="271"/>
        <end position="295"/>
    </location>
</feature>
<dbReference type="PANTHER" id="PTHR30619:SF1">
    <property type="entry name" value="RECOMBINATION PROTEIN 2"/>
    <property type="match status" value="1"/>
</dbReference>
<evidence type="ECO:0000256" key="2">
    <source>
        <dbReference type="ARBA" id="ARBA00022475"/>
    </source>
</evidence>
<dbReference type="InterPro" id="IPR004477">
    <property type="entry name" value="ComEC_N"/>
</dbReference>
<evidence type="ECO:0000256" key="4">
    <source>
        <dbReference type="ARBA" id="ARBA00022989"/>
    </source>
</evidence>
<feature type="domain" description="Metallo-beta-lactamase" evidence="7">
    <location>
        <begin position="522"/>
        <end position="709"/>
    </location>
</feature>
<evidence type="ECO:0000313" key="9">
    <source>
        <dbReference type="Proteomes" id="UP000192491"/>
    </source>
</evidence>
<dbReference type="InterPro" id="IPR004797">
    <property type="entry name" value="Competence_ComEC/Rec2"/>
</dbReference>
<dbReference type="Pfam" id="PF13567">
    <property type="entry name" value="DUF4131"/>
    <property type="match status" value="1"/>
</dbReference>